<accession>L1I914</accession>
<evidence type="ECO:0000313" key="6">
    <source>
        <dbReference type="Proteomes" id="UP000011087"/>
    </source>
</evidence>
<reference evidence="6" key="2">
    <citation type="submission" date="2012-11" db="EMBL/GenBank/DDBJ databases">
        <authorList>
            <person name="Kuo A."/>
            <person name="Curtis B.A."/>
            <person name="Tanifuji G."/>
            <person name="Burki F."/>
            <person name="Gruber A."/>
            <person name="Irimia M."/>
            <person name="Maruyama S."/>
            <person name="Arias M.C."/>
            <person name="Ball S.G."/>
            <person name="Gile G.H."/>
            <person name="Hirakawa Y."/>
            <person name="Hopkins J.F."/>
            <person name="Rensing S.A."/>
            <person name="Schmutz J."/>
            <person name="Symeonidi A."/>
            <person name="Elias M."/>
            <person name="Eveleigh R.J."/>
            <person name="Herman E.K."/>
            <person name="Klute M.J."/>
            <person name="Nakayama T."/>
            <person name="Obornik M."/>
            <person name="Reyes-Prieto A."/>
            <person name="Armbrust E.V."/>
            <person name="Aves S.J."/>
            <person name="Beiko R.G."/>
            <person name="Coutinho P."/>
            <person name="Dacks J.B."/>
            <person name="Durnford D.G."/>
            <person name="Fast N.M."/>
            <person name="Green B.R."/>
            <person name="Grisdale C."/>
            <person name="Hempe F."/>
            <person name="Henrissat B."/>
            <person name="Hoppner M.P."/>
            <person name="Ishida K.-I."/>
            <person name="Kim E."/>
            <person name="Koreny L."/>
            <person name="Kroth P.G."/>
            <person name="Liu Y."/>
            <person name="Malik S.-B."/>
            <person name="Maier U.G."/>
            <person name="McRose D."/>
            <person name="Mock T."/>
            <person name="Neilson J.A."/>
            <person name="Onodera N.T."/>
            <person name="Poole A.M."/>
            <person name="Pritham E.J."/>
            <person name="Richards T.A."/>
            <person name="Rocap G."/>
            <person name="Roy S.W."/>
            <person name="Sarai C."/>
            <person name="Schaack S."/>
            <person name="Shirato S."/>
            <person name="Slamovits C.H."/>
            <person name="Spencer D.F."/>
            <person name="Suzuki S."/>
            <person name="Worden A.Z."/>
            <person name="Zauner S."/>
            <person name="Barry K."/>
            <person name="Bell C."/>
            <person name="Bharti A.K."/>
            <person name="Crow J.A."/>
            <person name="Grimwood J."/>
            <person name="Kramer R."/>
            <person name="Lindquist E."/>
            <person name="Lucas S."/>
            <person name="Salamov A."/>
            <person name="McFadden G.I."/>
            <person name="Lane C.E."/>
            <person name="Keeling P.J."/>
            <person name="Gray M.W."/>
            <person name="Grigoriev I.V."/>
            <person name="Archibald J.M."/>
        </authorList>
    </citation>
    <scope>NUCLEOTIDE SEQUENCE</scope>
    <source>
        <strain evidence="6">CCMP2712</strain>
    </source>
</reference>
<dbReference type="HOGENOM" id="CLU_1536521_0_0_1"/>
<organism evidence="4">
    <name type="scientific">Guillardia theta (strain CCMP2712)</name>
    <name type="common">Cryptophyte</name>
    <dbReference type="NCBI Taxonomy" id="905079"/>
    <lineage>
        <taxon>Eukaryota</taxon>
        <taxon>Cryptophyceae</taxon>
        <taxon>Pyrenomonadales</taxon>
        <taxon>Geminigeraceae</taxon>
        <taxon>Guillardia</taxon>
    </lineage>
</organism>
<keyword evidence="6" id="KW-1185">Reference proteome</keyword>
<name>L1I914_GUITC</name>
<dbReference type="EMBL" id="JH993197">
    <property type="protein sequence ID" value="EKX32320.1"/>
    <property type="molecule type" value="Genomic_DNA"/>
</dbReference>
<dbReference type="GO" id="GO:0009507">
    <property type="term" value="C:chloroplast"/>
    <property type="evidence" value="ECO:0007669"/>
    <property type="project" value="UniProtKB-SubCell"/>
</dbReference>
<dbReference type="Proteomes" id="UP000011087">
    <property type="component" value="Unassembled WGS sequence"/>
</dbReference>
<feature type="non-terminal residue" evidence="4">
    <location>
        <position position="175"/>
    </location>
</feature>
<sequence length="175" mass="19959">DLLPVTADTEGLDTPHISQSYNWMLSSLALLISNVFLYQTKSSIDSTATEKLNTILAVAEQLGANTNESNSNRPVFVWILRDMQLQMRHDPKSEMCNKLEDVHLRKLRQVFREYDCVPLPRPVDSEASLQEVDQMEFSELKTNFVEEFYILDRLVFKHAMTPPSIGTNQINGAVL</sequence>
<feature type="transmembrane region" description="Helical" evidence="2">
    <location>
        <begin position="20"/>
        <end position="38"/>
    </location>
</feature>
<dbReference type="GO" id="GO:0005525">
    <property type="term" value="F:GTP binding"/>
    <property type="evidence" value="ECO:0007669"/>
    <property type="project" value="InterPro"/>
</dbReference>
<comment type="subcellular location">
    <subcellularLocation>
        <location evidence="1">Plastid</location>
        <location evidence="1">Chloroplast</location>
    </subcellularLocation>
</comment>
<dbReference type="PaxDb" id="55529-EKX32320"/>
<reference evidence="4 6" key="1">
    <citation type="journal article" date="2012" name="Nature">
        <title>Algal genomes reveal evolutionary mosaicism and the fate of nucleomorphs.</title>
        <authorList>
            <consortium name="DOE Joint Genome Institute"/>
            <person name="Curtis B.A."/>
            <person name="Tanifuji G."/>
            <person name="Burki F."/>
            <person name="Gruber A."/>
            <person name="Irimia M."/>
            <person name="Maruyama S."/>
            <person name="Arias M.C."/>
            <person name="Ball S.G."/>
            <person name="Gile G.H."/>
            <person name="Hirakawa Y."/>
            <person name="Hopkins J.F."/>
            <person name="Kuo A."/>
            <person name="Rensing S.A."/>
            <person name="Schmutz J."/>
            <person name="Symeonidi A."/>
            <person name="Elias M."/>
            <person name="Eveleigh R.J."/>
            <person name="Herman E.K."/>
            <person name="Klute M.J."/>
            <person name="Nakayama T."/>
            <person name="Obornik M."/>
            <person name="Reyes-Prieto A."/>
            <person name="Armbrust E.V."/>
            <person name="Aves S.J."/>
            <person name="Beiko R.G."/>
            <person name="Coutinho P."/>
            <person name="Dacks J.B."/>
            <person name="Durnford D.G."/>
            <person name="Fast N.M."/>
            <person name="Green B.R."/>
            <person name="Grisdale C.J."/>
            <person name="Hempel F."/>
            <person name="Henrissat B."/>
            <person name="Hoppner M.P."/>
            <person name="Ishida K."/>
            <person name="Kim E."/>
            <person name="Koreny L."/>
            <person name="Kroth P.G."/>
            <person name="Liu Y."/>
            <person name="Malik S.B."/>
            <person name="Maier U.G."/>
            <person name="McRose D."/>
            <person name="Mock T."/>
            <person name="Neilson J.A."/>
            <person name="Onodera N.T."/>
            <person name="Poole A.M."/>
            <person name="Pritham E.J."/>
            <person name="Richards T.A."/>
            <person name="Rocap G."/>
            <person name="Roy S.W."/>
            <person name="Sarai C."/>
            <person name="Schaack S."/>
            <person name="Shirato S."/>
            <person name="Slamovits C.H."/>
            <person name="Spencer D.F."/>
            <person name="Suzuki S."/>
            <person name="Worden A.Z."/>
            <person name="Zauner S."/>
            <person name="Barry K."/>
            <person name="Bell C."/>
            <person name="Bharti A.K."/>
            <person name="Crow J.A."/>
            <person name="Grimwood J."/>
            <person name="Kramer R."/>
            <person name="Lindquist E."/>
            <person name="Lucas S."/>
            <person name="Salamov A."/>
            <person name="McFadden G.I."/>
            <person name="Lane C.E."/>
            <person name="Keeling P.J."/>
            <person name="Gray M.W."/>
            <person name="Grigoriev I.V."/>
            <person name="Archibald J.M."/>
        </authorList>
    </citation>
    <scope>NUCLEOTIDE SEQUENCE</scope>
    <source>
        <strain evidence="4 6">CCMP2712</strain>
    </source>
</reference>
<feature type="domain" description="Guanylate-binding protein N-terminal" evidence="3">
    <location>
        <begin position="7"/>
        <end position="161"/>
    </location>
</feature>
<dbReference type="Pfam" id="PF02263">
    <property type="entry name" value="GBP"/>
    <property type="match status" value="1"/>
</dbReference>
<evidence type="ECO:0000313" key="5">
    <source>
        <dbReference type="EnsemblProtists" id="EKX32320"/>
    </source>
</evidence>
<dbReference type="KEGG" id="gtt:GUITHDRAFT_44019"/>
<dbReference type="Gene3D" id="3.40.50.300">
    <property type="entry name" value="P-loop containing nucleotide triphosphate hydrolases"/>
    <property type="match status" value="1"/>
</dbReference>
<keyword evidence="2" id="KW-0812">Transmembrane</keyword>
<keyword evidence="2" id="KW-1133">Transmembrane helix</keyword>
<reference evidence="5" key="3">
    <citation type="submission" date="2016-03" db="UniProtKB">
        <authorList>
            <consortium name="EnsemblProtists"/>
        </authorList>
    </citation>
    <scope>IDENTIFICATION</scope>
</reference>
<keyword evidence="2" id="KW-0472">Membrane</keyword>
<dbReference type="RefSeq" id="XP_005819300.1">
    <property type="nucleotide sequence ID" value="XM_005819243.1"/>
</dbReference>
<dbReference type="GeneID" id="17289053"/>
<proteinExistence type="predicted"/>
<dbReference type="GO" id="GO:0003924">
    <property type="term" value="F:GTPase activity"/>
    <property type="evidence" value="ECO:0007669"/>
    <property type="project" value="InterPro"/>
</dbReference>
<dbReference type="OrthoDB" id="2135133at2759"/>
<dbReference type="EnsemblProtists" id="EKX32320">
    <property type="protein sequence ID" value="EKX32320"/>
    <property type="gene ID" value="GUITHDRAFT_44019"/>
</dbReference>
<evidence type="ECO:0000256" key="2">
    <source>
        <dbReference type="SAM" id="Phobius"/>
    </source>
</evidence>
<evidence type="ECO:0000313" key="4">
    <source>
        <dbReference type="EMBL" id="EKX32320.1"/>
    </source>
</evidence>
<dbReference type="InterPro" id="IPR027417">
    <property type="entry name" value="P-loop_NTPase"/>
</dbReference>
<dbReference type="InterPro" id="IPR015894">
    <property type="entry name" value="Guanylate-bd_N"/>
</dbReference>
<protein>
    <recommendedName>
        <fullName evidence="3">Guanylate-binding protein N-terminal domain-containing protein</fullName>
    </recommendedName>
</protein>
<feature type="non-terminal residue" evidence="4">
    <location>
        <position position="1"/>
    </location>
</feature>
<evidence type="ECO:0000256" key="1">
    <source>
        <dbReference type="ARBA" id="ARBA00004229"/>
    </source>
</evidence>
<evidence type="ECO:0000259" key="3">
    <source>
        <dbReference type="Pfam" id="PF02263"/>
    </source>
</evidence>
<dbReference type="AlphaFoldDB" id="L1I914"/>
<gene>
    <name evidence="4" type="ORF">GUITHDRAFT_44019</name>
</gene>
<dbReference type="PANTHER" id="PTHR10751">
    <property type="entry name" value="GUANYLATE BINDING PROTEIN"/>
    <property type="match status" value="1"/>
</dbReference>